<dbReference type="GO" id="GO:0006003">
    <property type="term" value="P:fructose 2,6-bisphosphate metabolic process"/>
    <property type="evidence" value="ECO:0007669"/>
    <property type="project" value="InterPro"/>
</dbReference>
<dbReference type="PANTHER" id="PTHR10606">
    <property type="entry name" value="6-PHOSPHOFRUCTO-2-KINASE/FRUCTOSE-2,6-BISPHOSPHATASE"/>
    <property type="match status" value="1"/>
</dbReference>
<evidence type="ECO:0000313" key="5">
    <source>
        <dbReference type="EMBL" id="KAI3406727.2"/>
    </source>
</evidence>
<dbReference type="RefSeq" id="XP_049182472.1">
    <property type="nucleotide sequence ID" value="XM_049324622.1"/>
</dbReference>
<evidence type="ECO:0000313" key="6">
    <source>
        <dbReference type="Proteomes" id="UP001202479"/>
    </source>
</evidence>
<dbReference type="PANTHER" id="PTHR10606:SF32">
    <property type="entry name" value="6-PHOSPHOFRUCTO-2-KINASE 1"/>
    <property type="match status" value="1"/>
</dbReference>
<evidence type="ECO:0000256" key="3">
    <source>
        <dbReference type="SAM" id="Coils"/>
    </source>
</evidence>
<dbReference type="GO" id="GO:0006000">
    <property type="term" value="P:fructose metabolic process"/>
    <property type="evidence" value="ECO:0007669"/>
    <property type="project" value="InterPro"/>
</dbReference>
<dbReference type="InterPro" id="IPR027417">
    <property type="entry name" value="P-loop_NTPase"/>
</dbReference>
<dbReference type="Proteomes" id="UP001202479">
    <property type="component" value="Unassembled WGS sequence"/>
</dbReference>
<evidence type="ECO:0000259" key="4">
    <source>
        <dbReference type="Pfam" id="PF01591"/>
    </source>
</evidence>
<evidence type="ECO:0000256" key="1">
    <source>
        <dbReference type="ARBA" id="ARBA00022741"/>
    </source>
</evidence>
<feature type="coiled-coil region" evidence="3">
    <location>
        <begin position="136"/>
        <end position="164"/>
    </location>
</feature>
<dbReference type="GO" id="GO:0005829">
    <property type="term" value="C:cytosol"/>
    <property type="evidence" value="ECO:0007669"/>
    <property type="project" value="TreeGrafter"/>
</dbReference>
<gene>
    <name evidence="5" type="ORF">KGF56_000332</name>
</gene>
<dbReference type="EMBL" id="JAHUZD010000021">
    <property type="protein sequence ID" value="KAI3406727.2"/>
    <property type="molecule type" value="Genomic_DNA"/>
</dbReference>
<dbReference type="InterPro" id="IPR013079">
    <property type="entry name" value="6Phosfructo_kin"/>
</dbReference>
<sequence>MSHTSDNATSNKRAIFDLFDNNSITTNSTTTTTIATTTYNNQETTITNRYPLDMGSVESKDLLVKLRDDNELSDNDIFTTNSSSSISSLFDLPSSLYSRQQLYTTTVTPILSRNDSMKFKHMTPALQLLTSPDEFTSKLDSKLKQQQQKQQQQQQQQWQQWQQRQQQAELAKSKSIPTQHFHRHCHATKLVVLLVGLPASGKSTICNQFKNYIGETTSYRSEIYNAGDVRRRKSFGVFNDSTFFDPKNNQARQDRELYATITLNHLISDMTNDIVDIGFLDATNTTQERRNRMLESVHSAQTGYKLRTMILDVQCTDTNLINYNIVKGKVNNQDYQNKSNQLAISDFKRRLNHYKTVYEPVTWQELDDYEQRDMIQIYVKCINAGESFEVNKTKFVEEELEREEEMSEAEKSEEDLDKWYIDIIDEFRSKYNDLEGKKYHENVERWVNSEEHMIKEDEREE</sequence>
<evidence type="ECO:0000256" key="2">
    <source>
        <dbReference type="ARBA" id="ARBA00022840"/>
    </source>
</evidence>
<reference evidence="5" key="1">
    <citation type="journal article" date="2022" name="DNA Res.">
        <title>Genome analysis of five recently described species of the CUG-Ser clade uncovers Candida theae as a new hybrid lineage with pathogenic potential in the Candida parapsilosis species complex.</title>
        <authorList>
            <person name="Mixao V."/>
            <person name="Del Olmo V."/>
            <person name="Hegedusova E."/>
            <person name="Saus E."/>
            <person name="Pryszcz L."/>
            <person name="Cillingova A."/>
            <person name="Nosek J."/>
            <person name="Gabaldon T."/>
        </authorList>
    </citation>
    <scope>NUCLEOTIDE SEQUENCE</scope>
    <source>
        <strain evidence="5">CBS 10844</strain>
    </source>
</reference>
<dbReference type="GeneID" id="73377949"/>
<dbReference type="GO" id="GO:0005524">
    <property type="term" value="F:ATP binding"/>
    <property type="evidence" value="ECO:0007669"/>
    <property type="project" value="UniProtKB-KW"/>
</dbReference>
<dbReference type="GO" id="GO:0003873">
    <property type="term" value="F:6-phosphofructo-2-kinase activity"/>
    <property type="evidence" value="ECO:0007669"/>
    <property type="project" value="InterPro"/>
</dbReference>
<keyword evidence="3" id="KW-0175">Coiled coil</keyword>
<dbReference type="InterPro" id="IPR003094">
    <property type="entry name" value="6Pfruct_kin"/>
</dbReference>
<keyword evidence="6" id="KW-1185">Reference proteome</keyword>
<dbReference type="Gene3D" id="3.40.50.300">
    <property type="entry name" value="P-loop containing nucleotide triphosphate hydrolases"/>
    <property type="match status" value="1"/>
</dbReference>
<dbReference type="AlphaFoldDB" id="A0AAI9WZU1"/>
<comment type="caution">
    <text evidence="5">The sequence shown here is derived from an EMBL/GenBank/DDBJ whole genome shotgun (WGS) entry which is preliminary data.</text>
</comment>
<dbReference type="Pfam" id="PF01591">
    <property type="entry name" value="6PF2K"/>
    <property type="match status" value="1"/>
</dbReference>
<organism evidence="5 6">
    <name type="scientific">Candida oxycetoniae</name>
    <dbReference type="NCBI Taxonomy" id="497107"/>
    <lineage>
        <taxon>Eukaryota</taxon>
        <taxon>Fungi</taxon>
        <taxon>Dikarya</taxon>
        <taxon>Ascomycota</taxon>
        <taxon>Saccharomycotina</taxon>
        <taxon>Pichiomycetes</taxon>
        <taxon>Debaryomycetaceae</taxon>
        <taxon>Candida/Lodderomyces clade</taxon>
        <taxon>Candida</taxon>
    </lineage>
</organism>
<feature type="domain" description="6-phosphofructo-2-kinase" evidence="4">
    <location>
        <begin position="183"/>
        <end position="393"/>
    </location>
</feature>
<protein>
    <recommendedName>
        <fullName evidence="4">6-phosphofructo-2-kinase domain-containing protein</fullName>
    </recommendedName>
</protein>
<proteinExistence type="predicted"/>
<name>A0AAI9WZU1_9ASCO</name>
<dbReference type="SUPFAM" id="SSF52540">
    <property type="entry name" value="P-loop containing nucleoside triphosphate hydrolases"/>
    <property type="match status" value="1"/>
</dbReference>
<keyword evidence="1" id="KW-0547">Nucleotide-binding</keyword>
<keyword evidence="2" id="KW-0067">ATP-binding</keyword>
<accession>A0AAI9WZU1</accession>